<dbReference type="Pfam" id="PF00102">
    <property type="entry name" value="Y_phosphatase"/>
    <property type="match status" value="1"/>
</dbReference>
<dbReference type="OrthoDB" id="6058203at2759"/>
<feature type="compositionally biased region" description="Polar residues" evidence="2">
    <location>
        <begin position="1"/>
        <end position="11"/>
    </location>
</feature>
<protein>
    <recommendedName>
        <fullName evidence="7">Rhodanese domain-containing protein</fullName>
    </recommendedName>
</protein>
<dbReference type="SUPFAM" id="SSF52821">
    <property type="entry name" value="Rhodanese/Cell cycle control phosphatase"/>
    <property type="match status" value="1"/>
</dbReference>
<dbReference type="SMART" id="SM00450">
    <property type="entry name" value="RHOD"/>
    <property type="match status" value="1"/>
</dbReference>
<feature type="compositionally biased region" description="Polar residues" evidence="2">
    <location>
        <begin position="49"/>
        <end position="68"/>
    </location>
</feature>
<proteinExistence type="inferred from homology"/>
<keyword evidence="6" id="KW-1185">Reference proteome</keyword>
<dbReference type="SMART" id="SM00194">
    <property type="entry name" value="PTPc"/>
    <property type="match status" value="1"/>
</dbReference>
<gene>
    <name evidence="5" type="ORF">ASPTUDRAFT_60573</name>
</gene>
<dbReference type="AlphaFoldDB" id="A0A1L9NKT7"/>
<feature type="region of interest" description="Disordered" evidence="2">
    <location>
        <begin position="130"/>
        <end position="154"/>
    </location>
</feature>
<evidence type="ECO:0000256" key="1">
    <source>
        <dbReference type="ARBA" id="ARBA00009649"/>
    </source>
</evidence>
<sequence>MSAMTGTRSPTSPWPPECQNLQLEGSSTPSALFTLRESQMSPLGHGINPHNSVSERSGPNYFSISVESPGNPRRSRDAISYTQPPVSSPKAQLLSKNKAFEDYVGLPKTGVVADDEHRESPVFRLSWNPSLQRRSPIPSRQDASPLRQTSTHGHGVSVERCAELLGSSHRDIMLLDVRPYAHFAKGSIRGSLNLCIPTTLLKRPSFDTQKLTNTFTNEADKESFAGWRRCRYIIVYDAATSDMKDASSLMNVLKKFTAEGWSGEGLILLGGFKAFSSRFPSLIQGQQVPVSDSPAGRPSRMHIDLPSVAPVAGGCALPESSHAAIPFFGNIRQHMDLIGGVGQIPLQVPHSFSESKKRLLPPWLREVSESSDKGRKVSEKFLGLEKKELERMKKALSYEKSTDAATMNDSSENFRVAGIEKGTKNRYNDIYPFDHSRVRLQNVSPGGCDYVNANHMKAAYSGKHYIATQAPVPDTFNDFWRVVWEQDVRLVVSLTAEVERGHVKCHPYWESGNYGPCQVNNFSQKFIYLDAQDPQPTDMELDKPEDSGSPYIIVRHFGFSKQLFRLLTKNAFQQLYGAQYHADRVIYDFGNDVLDVKASTFSSFDHQTLALVARGREKVYLSRIEHGQLRPLREINLPCDRPGICEVLQTAFDGDGGLYVLQRFVPAMDVTDTNANHPFIKQAMQSNINGMNYLSCHSLDSPGEPVRVCAFPDHANYKPLALAAMPGGSFAISWQHNYDCSENEVVLYTASTNPHSSAKSGVIGSFFSFSINMKLSPDLPDYADATSDISYDSCVLLERTREQNEGDRFAQSRNTRNCLVGKGPVVGLAFNDRSSQLLYRYRAQALYGSFQKIDLLPFPTQSVLYENSCPVQFSDYLTLLFGIGIPFFGTHETRVQNGLSRCHWKYLSFGIATHREEDWTVACLLTSEAVCRASNCEHELHLERGRRLPDWTIVARLRGFENSNTSLGCIVAASRLGTRIAVANWKTIYIWALEPGALIEHNATGFYPVSSWPPGSEAIDLQPIALSLDAVCFQLRFGLGENDLVAITDRGLVYCDLDPSGGSHRTIYQLGMESAPGS</sequence>
<dbReference type="STRING" id="767770.A0A1L9NKT7"/>
<feature type="region of interest" description="Disordered" evidence="2">
    <location>
        <begin position="1"/>
        <end position="90"/>
    </location>
</feature>
<dbReference type="InterPro" id="IPR001763">
    <property type="entry name" value="Rhodanese-like_dom"/>
</dbReference>
<evidence type="ECO:0000259" key="3">
    <source>
        <dbReference type="PROSITE" id="PS50055"/>
    </source>
</evidence>
<dbReference type="FunFam" id="3.40.250.10:FF:000051">
    <property type="entry name" value="Protein tyrosine phosphatase (Pyp1), putative"/>
    <property type="match status" value="1"/>
</dbReference>
<dbReference type="InterPro" id="IPR029021">
    <property type="entry name" value="Prot-tyrosine_phosphatase-like"/>
</dbReference>
<dbReference type="Gene3D" id="3.40.250.10">
    <property type="entry name" value="Rhodanese-like domain"/>
    <property type="match status" value="1"/>
</dbReference>
<dbReference type="InterPro" id="IPR036873">
    <property type="entry name" value="Rhodanese-like_dom_sf"/>
</dbReference>
<dbReference type="OMA" id="HIRTCYL"/>
<dbReference type="GO" id="GO:0004725">
    <property type="term" value="F:protein tyrosine phosphatase activity"/>
    <property type="evidence" value="ECO:0007669"/>
    <property type="project" value="InterPro"/>
</dbReference>
<dbReference type="EMBL" id="KV878177">
    <property type="protein sequence ID" value="OJI89916.1"/>
    <property type="molecule type" value="Genomic_DNA"/>
</dbReference>
<feature type="domain" description="Tyrosine-protein phosphatase" evidence="3">
    <location>
        <begin position="424"/>
        <end position="560"/>
    </location>
</feature>
<reference evidence="6" key="1">
    <citation type="journal article" date="2017" name="Genome Biol.">
        <title>Comparative genomics reveals high biological diversity and specific adaptations in the industrially and medically important fungal genus Aspergillus.</title>
        <authorList>
            <person name="de Vries R.P."/>
            <person name="Riley R."/>
            <person name="Wiebenga A."/>
            <person name="Aguilar-Osorio G."/>
            <person name="Amillis S."/>
            <person name="Uchima C.A."/>
            <person name="Anderluh G."/>
            <person name="Asadollahi M."/>
            <person name="Askin M."/>
            <person name="Barry K."/>
            <person name="Battaglia E."/>
            <person name="Bayram O."/>
            <person name="Benocci T."/>
            <person name="Braus-Stromeyer S.A."/>
            <person name="Caldana C."/>
            <person name="Canovas D."/>
            <person name="Cerqueira G.C."/>
            <person name="Chen F."/>
            <person name="Chen W."/>
            <person name="Choi C."/>
            <person name="Clum A."/>
            <person name="Dos Santos R.A."/>
            <person name="Damasio A.R."/>
            <person name="Diallinas G."/>
            <person name="Emri T."/>
            <person name="Fekete E."/>
            <person name="Flipphi M."/>
            <person name="Freyberg S."/>
            <person name="Gallo A."/>
            <person name="Gournas C."/>
            <person name="Habgood R."/>
            <person name="Hainaut M."/>
            <person name="Harispe M.L."/>
            <person name="Henrissat B."/>
            <person name="Hilden K.S."/>
            <person name="Hope R."/>
            <person name="Hossain A."/>
            <person name="Karabika E."/>
            <person name="Karaffa L."/>
            <person name="Karanyi Z."/>
            <person name="Krasevec N."/>
            <person name="Kuo A."/>
            <person name="Kusch H."/>
            <person name="LaButti K."/>
            <person name="Lagendijk E.L."/>
            <person name="Lapidus A."/>
            <person name="Levasseur A."/>
            <person name="Lindquist E."/>
            <person name="Lipzen A."/>
            <person name="Logrieco A.F."/>
            <person name="MacCabe A."/>
            <person name="Maekelae M.R."/>
            <person name="Malavazi I."/>
            <person name="Melin P."/>
            <person name="Meyer V."/>
            <person name="Mielnichuk N."/>
            <person name="Miskei M."/>
            <person name="Molnar A.P."/>
            <person name="Mule G."/>
            <person name="Ngan C.Y."/>
            <person name="Orejas M."/>
            <person name="Orosz E."/>
            <person name="Ouedraogo J.P."/>
            <person name="Overkamp K.M."/>
            <person name="Park H.-S."/>
            <person name="Perrone G."/>
            <person name="Piumi F."/>
            <person name="Punt P.J."/>
            <person name="Ram A.F."/>
            <person name="Ramon A."/>
            <person name="Rauscher S."/>
            <person name="Record E."/>
            <person name="Riano-Pachon D.M."/>
            <person name="Robert V."/>
            <person name="Roehrig J."/>
            <person name="Ruller R."/>
            <person name="Salamov A."/>
            <person name="Salih N.S."/>
            <person name="Samson R.A."/>
            <person name="Sandor E."/>
            <person name="Sanguinetti M."/>
            <person name="Schuetze T."/>
            <person name="Sepcic K."/>
            <person name="Shelest E."/>
            <person name="Sherlock G."/>
            <person name="Sophianopoulou V."/>
            <person name="Squina F.M."/>
            <person name="Sun H."/>
            <person name="Susca A."/>
            <person name="Todd R.B."/>
            <person name="Tsang A."/>
            <person name="Unkles S.E."/>
            <person name="van de Wiele N."/>
            <person name="van Rossen-Uffink D."/>
            <person name="Oliveira J.V."/>
            <person name="Vesth T.C."/>
            <person name="Visser J."/>
            <person name="Yu J.-H."/>
            <person name="Zhou M."/>
            <person name="Andersen M.R."/>
            <person name="Archer D.B."/>
            <person name="Baker S.E."/>
            <person name="Benoit I."/>
            <person name="Brakhage A.A."/>
            <person name="Braus G.H."/>
            <person name="Fischer R."/>
            <person name="Frisvad J.C."/>
            <person name="Goldman G.H."/>
            <person name="Houbraken J."/>
            <person name="Oakley B."/>
            <person name="Pocsi I."/>
            <person name="Scazzocchio C."/>
            <person name="Seiboth B."/>
            <person name="vanKuyk P.A."/>
            <person name="Wortman J."/>
            <person name="Dyer P.S."/>
            <person name="Grigoriev I.V."/>
        </authorList>
    </citation>
    <scope>NUCLEOTIDE SEQUENCE [LARGE SCALE GENOMIC DNA]</scope>
    <source>
        <strain evidence="6">CBS 134.48</strain>
    </source>
</reference>
<dbReference type="PANTHER" id="PTHR19134">
    <property type="entry name" value="RECEPTOR-TYPE TYROSINE-PROTEIN PHOSPHATASE"/>
    <property type="match status" value="1"/>
</dbReference>
<evidence type="ECO:0008006" key="7">
    <source>
        <dbReference type="Google" id="ProtNLM"/>
    </source>
</evidence>
<evidence type="ECO:0000256" key="2">
    <source>
        <dbReference type="SAM" id="MobiDB-lite"/>
    </source>
</evidence>
<feature type="domain" description="Rhodanese" evidence="4">
    <location>
        <begin position="168"/>
        <end position="284"/>
    </location>
</feature>
<dbReference type="PROSITE" id="PS50206">
    <property type="entry name" value="RHODANESE_3"/>
    <property type="match status" value="1"/>
</dbReference>
<dbReference type="PANTHER" id="PTHR19134:SF561">
    <property type="entry name" value="PROTEIN TYROSINE PHOSPHATASE 36E, ISOFORM A"/>
    <property type="match status" value="1"/>
</dbReference>
<organism evidence="5 6">
    <name type="scientific">Aspergillus tubingensis (strain CBS 134.48)</name>
    <dbReference type="NCBI Taxonomy" id="767770"/>
    <lineage>
        <taxon>Eukaryota</taxon>
        <taxon>Fungi</taxon>
        <taxon>Dikarya</taxon>
        <taxon>Ascomycota</taxon>
        <taxon>Pezizomycotina</taxon>
        <taxon>Eurotiomycetes</taxon>
        <taxon>Eurotiomycetidae</taxon>
        <taxon>Eurotiales</taxon>
        <taxon>Aspergillaceae</taxon>
        <taxon>Aspergillus</taxon>
        <taxon>Aspergillus subgen. Circumdati</taxon>
    </lineage>
</organism>
<evidence type="ECO:0000259" key="4">
    <source>
        <dbReference type="PROSITE" id="PS50206"/>
    </source>
</evidence>
<evidence type="ECO:0000313" key="5">
    <source>
        <dbReference type="EMBL" id="OJI89916.1"/>
    </source>
</evidence>
<dbReference type="PROSITE" id="PS50055">
    <property type="entry name" value="TYR_PHOSPHATASE_PTP"/>
    <property type="match status" value="1"/>
</dbReference>
<dbReference type="SUPFAM" id="SSF52799">
    <property type="entry name" value="(Phosphotyrosine protein) phosphatases II"/>
    <property type="match status" value="1"/>
</dbReference>
<comment type="similarity">
    <text evidence="1">Belongs to the protein-tyrosine phosphatase family. Non-receptor class subfamily.</text>
</comment>
<dbReference type="Pfam" id="PF00581">
    <property type="entry name" value="Rhodanese"/>
    <property type="match status" value="1"/>
</dbReference>
<dbReference type="Gene3D" id="3.90.190.10">
    <property type="entry name" value="Protein tyrosine phosphatase superfamily"/>
    <property type="match status" value="1"/>
</dbReference>
<name>A0A1L9NKT7_ASPTC</name>
<dbReference type="PRINTS" id="PR00700">
    <property type="entry name" value="PRTYPHPHTASE"/>
</dbReference>
<accession>A0A1L9NKT7</accession>
<dbReference type="Proteomes" id="UP000184304">
    <property type="component" value="Unassembled WGS sequence"/>
</dbReference>
<dbReference type="InterPro" id="IPR000242">
    <property type="entry name" value="PTP_cat"/>
</dbReference>
<dbReference type="VEuPathDB" id="FungiDB:ASPTUDRAFT_60573"/>
<dbReference type="InterPro" id="IPR050348">
    <property type="entry name" value="Protein-Tyr_Phosphatase"/>
</dbReference>
<dbReference type="CDD" id="cd01446">
    <property type="entry name" value="DSP_MapKP"/>
    <property type="match status" value="1"/>
</dbReference>
<evidence type="ECO:0000313" key="6">
    <source>
        <dbReference type="Proteomes" id="UP000184304"/>
    </source>
</evidence>
<feature type="compositionally biased region" description="Polar residues" evidence="2">
    <location>
        <begin position="19"/>
        <end position="41"/>
    </location>
</feature>